<name>A0ABS2QC77_9BACI</name>
<dbReference type="EMBL" id="JAFBFI010000001">
    <property type="protein sequence ID" value="MBM7690755.1"/>
    <property type="molecule type" value="Genomic_DNA"/>
</dbReference>
<dbReference type="Proteomes" id="UP000823486">
    <property type="component" value="Unassembled WGS sequence"/>
</dbReference>
<protein>
    <submittedName>
        <fullName evidence="1">Sporulation protein YlmC with PRC-barrel domain</fullName>
    </submittedName>
</protein>
<evidence type="ECO:0000313" key="2">
    <source>
        <dbReference type="Proteomes" id="UP000823486"/>
    </source>
</evidence>
<keyword evidence="2" id="KW-1185">Reference proteome</keyword>
<organism evidence="1 2">
    <name type="scientific">Peribacillus deserti</name>
    <dbReference type="NCBI Taxonomy" id="673318"/>
    <lineage>
        <taxon>Bacteria</taxon>
        <taxon>Bacillati</taxon>
        <taxon>Bacillota</taxon>
        <taxon>Bacilli</taxon>
        <taxon>Bacillales</taxon>
        <taxon>Bacillaceae</taxon>
        <taxon>Peribacillus</taxon>
    </lineage>
</organism>
<comment type="caution">
    <text evidence="1">The sequence shown here is derived from an EMBL/GenBank/DDBJ whole genome shotgun (WGS) entry which is preliminary data.</text>
</comment>
<sequence>MLGEVAPLNADGDIQVGYRVLNQYGEDITSSILASGIDWNASTVGAAGAVDNDKGVLNIDTPAGTAAFKTGDKVAVTGIDKSSSVVVTGTVTVSNKSMVSDVEFKGFFNAENKELFTDSDFTKFTALFAGKDQYGNSAKAAQLNQDVTIFSSNEAILKVDAVTPFVDGQGANKDQVGVKFVKPESNVSGKVILTAVSKSTGKVAQIEVNVKASASLDTFNISAPNSLVAAKDTVEIPFVAADQYGNALTKYTDIAGKVNLPEGLSLTKSSNGAAVLKYTPATKGVKVLVVTTNTGKVSQLTLDVKEEAKPATIESLKDVSTSVAKDGETTIDFSNLVVKDQYGRSVTAEKFFAAGYTVAGEEVTPADTVVTVSGTIADADDEITISGDTKGSTNLKFTVLDSADAPVATSVLTKEFTVIDKSVYASYELADVGTLYADGAATTHNRAVKVYGVKADGSKVLVPASYYTVLVNDDLLAYSSSTGLNSKVADNAEDTFDTNGNVATKLTVIVDGYETPVTLTKDLTISKAAPKANTVEFVEDTVSNGVTEVSVSALSGADDTAAFTDILEVTDQYGVAIAAPTPRITVTNVVNSDASDTDANVIAVTGSGTTAINVTNAEENDTFNATYVLDGKTVAVKFAVKASE</sequence>
<gene>
    <name evidence="1" type="ORF">JOC77_000158</name>
</gene>
<accession>A0ABS2QC77</accession>
<reference evidence="1 2" key="1">
    <citation type="submission" date="2021-01" db="EMBL/GenBank/DDBJ databases">
        <title>Genomic Encyclopedia of Type Strains, Phase IV (KMG-IV): sequencing the most valuable type-strain genomes for metagenomic binning, comparative biology and taxonomic classification.</title>
        <authorList>
            <person name="Goeker M."/>
        </authorList>
    </citation>
    <scope>NUCLEOTIDE SEQUENCE [LARGE SCALE GENOMIC DNA]</scope>
    <source>
        <strain evidence="1 2">DSM 105482</strain>
    </source>
</reference>
<proteinExistence type="predicted"/>
<dbReference type="RefSeq" id="WP_204537442.1">
    <property type="nucleotide sequence ID" value="NZ_JAFBFI010000001.1"/>
</dbReference>
<evidence type="ECO:0000313" key="1">
    <source>
        <dbReference type="EMBL" id="MBM7690755.1"/>
    </source>
</evidence>